<sequence length="115" mass="13496">MVKQHSMETHRASVCAQVQFIYDSPPRPDHTGNRHFVTDFRSGIISARLRTEHRRNPSNEMPLHHEYINPIPYHPTLCDSETQTDLSMNNIFELEANLKQMKFDQENLVKTAEDY</sequence>
<accession>A0A8B6BHH9</accession>
<organism evidence="1 2">
    <name type="scientific">Mytilus galloprovincialis</name>
    <name type="common">Mediterranean mussel</name>
    <dbReference type="NCBI Taxonomy" id="29158"/>
    <lineage>
        <taxon>Eukaryota</taxon>
        <taxon>Metazoa</taxon>
        <taxon>Spiralia</taxon>
        <taxon>Lophotrochozoa</taxon>
        <taxon>Mollusca</taxon>
        <taxon>Bivalvia</taxon>
        <taxon>Autobranchia</taxon>
        <taxon>Pteriomorphia</taxon>
        <taxon>Mytilida</taxon>
        <taxon>Mytiloidea</taxon>
        <taxon>Mytilidae</taxon>
        <taxon>Mytilinae</taxon>
        <taxon>Mytilus</taxon>
    </lineage>
</organism>
<comment type="caution">
    <text evidence="1">The sequence shown here is derived from an EMBL/GenBank/DDBJ whole genome shotgun (WGS) entry which is preliminary data.</text>
</comment>
<evidence type="ECO:0000313" key="1">
    <source>
        <dbReference type="EMBL" id="VDH90880.1"/>
    </source>
</evidence>
<gene>
    <name evidence="1" type="ORF">MGAL_10B035812</name>
</gene>
<dbReference type="Proteomes" id="UP000596742">
    <property type="component" value="Unassembled WGS sequence"/>
</dbReference>
<dbReference type="AlphaFoldDB" id="A0A8B6BHH9"/>
<evidence type="ECO:0000313" key="2">
    <source>
        <dbReference type="Proteomes" id="UP000596742"/>
    </source>
</evidence>
<protein>
    <submittedName>
        <fullName evidence="1">Uncharacterized protein</fullName>
    </submittedName>
</protein>
<dbReference type="EMBL" id="UYJE01000178">
    <property type="protein sequence ID" value="VDH90880.1"/>
    <property type="molecule type" value="Genomic_DNA"/>
</dbReference>
<keyword evidence="2" id="KW-1185">Reference proteome</keyword>
<proteinExistence type="predicted"/>
<name>A0A8B6BHH9_MYTGA</name>
<reference evidence="1" key="1">
    <citation type="submission" date="2018-11" db="EMBL/GenBank/DDBJ databases">
        <authorList>
            <person name="Alioto T."/>
            <person name="Alioto T."/>
        </authorList>
    </citation>
    <scope>NUCLEOTIDE SEQUENCE</scope>
</reference>